<evidence type="ECO:0000313" key="1">
    <source>
        <dbReference type="EMBL" id="KAJ7605331.1"/>
    </source>
</evidence>
<organism evidence="1 2">
    <name type="scientific">Roridomyces roridus</name>
    <dbReference type="NCBI Taxonomy" id="1738132"/>
    <lineage>
        <taxon>Eukaryota</taxon>
        <taxon>Fungi</taxon>
        <taxon>Dikarya</taxon>
        <taxon>Basidiomycota</taxon>
        <taxon>Agaricomycotina</taxon>
        <taxon>Agaricomycetes</taxon>
        <taxon>Agaricomycetidae</taxon>
        <taxon>Agaricales</taxon>
        <taxon>Marasmiineae</taxon>
        <taxon>Mycenaceae</taxon>
        <taxon>Roridomyces</taxon>
    </lineage>
</organism>
<dbReference type="AlphaFoldDB" id="A0AAD7F6P4"/>
<comment type="caution">
    <text evidence="1">The sequence shown here is derived from an EMBL/GenBank/DDBJ whole genome shotgun (WGS) entry which is preliminary data.</text>
</comment>
<sequence length="77" mass="8453">MPSPSPRPNLAPTDPGTGERYRTFDAHLGIDTHLHARAHMEPCKTTLAALSAFGTFDGECIERHWDLVALKKGKAKL</sequence>
<accession>A0AAD7F6P4</accession>
<evidence type="ECO:0000313" key="2">
    <source>
        <dbReference type="Proteomes" id="UP001221142"/>
    </source>
</evidence>
<protein>
    <submittedName>
        <fullName evidence="1">Uncharacterized protein</fullName>
    </submittedName>
</protein>
<dbReference type="Proteomes" id="UP001221142">
    <property type="component" value="Unassembled WGS sequence"/>
</dbReference>
<name>A0AAD7F6P4_9AGAR</name>
<reference evidence="1" key="1">
    <citation type="submission" date="2023-03" db="EMBL/GenBank/DDBJ databases">
        <title>Massive genome expansion in bonnet fungi (Mycena s.s.) driven by repeated elements and novel gene families across ecological guilds.</title>
        <authorList>
            <consortium name="Lawrence Berkeley National Laboratory"/>
            <person name="Harder C.B."/>
            <person name="Miyauchi S."/>
            <person name="Viragh M."/>
            <person name="Kuo A."/>
            <person name="Thoen E."/>
            <person name="Andreopoulos B."/>
            <person name="Lu D."/>
            <person name="Skrede I."/>
            <person name="Drula E."/>
            <person name="Henrissat B."/>
            <person name="Morin E."/>
            <person name="Kohler A."/>
            <person name="Barry K."/>
            <person name="LaButti K."/>
            <person name="Morin E."/>
            <person name="Salamov A."/>
            <person name="Lipzen A."/>
            <person name="Mereny Z."/>
            <person name="Hegedus B."/>
            <person name="Baldrian P."/>
            <person name="Stursova M."/>
            <person name="Weitz H."/>
            <person name="Taylor A."/>
            <person name="Grigoriev I.V."/>
            <person name="Nagy L.G."/>
            <person name="Martin F."/>
            <person name="Kauserud H."/>
        </authorList>
    </citation>
    <scope>NUCLEOTIDE SEQUENCE</scope>
    <source>
        <strain evidence="1">9284</strain>
    </source>
</reference>
<gene>
    <name evidence="1" type="ORF">FB45DRAFT_1042459</name>
</gene>
<proteinExistence type="predicted"/>
<dbReference type="EMBL" id="JARKIF010000077">
    <property type="protein sequence ID" value="KAJ7605331.1"/>
    <property type="molecule type" value="Genomic_DNA"/>
</dbReference>
<keyword evidence="2" id="KW-1185">Reference proteome</keyword>